<dbReference type="InterPro" id="IPR013210">
    <property type="entry name" value="LRR_N_plant-typ"/>
</dbReference>
<dbReference type="InterPro" id="IPR003591">
    <property type="entry name" value="Leu-rich_rpt_typical-subtyp"/>
</dbReference>
<dbReference type="GO" id="GO:0005886">
    <property type="term" value="C:plasma membrane"/>
    <property type="evidence" value="ECO:0007669"/>
    <property type="project" value="UniProtKB-SubCell"/>
</dbReference>
<keyword evidence="9" id="KW-0472">Membrane</keyword>
<evidence type="ECO:0000256" key="5">
    <source>
        <dbReference type="ARBA" id="ARBA00022692"/>
    </source>
</evidence>
<feature type="domain" description="Leucine-rich repeat-containing N-terminal plant-type" evidence="13">
    <location>
        <begin position="36"/>
        <end position="74"/>
    </location>
</feature>
<dbReference type="InterPro" id="IPR046956">
    <property type="entry name" value="RLP23-like"/>
</dbReference>
<keyword evidence="15" id="KW-1185">Reference proteome</keyword>
<keyword evidence="8" id="KW-1133">Transmembrane helix</keyword>
<sequence>MIMVIRGSKFIHILVFYLIGLRCMEMCLTDAVPCMDSEQEALLKIKEGFKNASESFSSWTGEEFCCNWRGVGCDNATGHVTSLDLHGRDPYNTLQAYEVSPSLLDLPYLSYLDLSLNDFQHIPIPELIGSLQYIKYLNLSNANSRGTIPSSLGNLSHLESLDLSGNGFSLRAENLSWVYGLSSLKVLDLGGVDLSNAEDWLDAVNMLPSLVKLRLFYCKLPKLPQNLHHVNFTSLEFLDLSFNNFSSTIPNWLFDIGHSLVYLNLSRCPLQGVIPDAFGNLASLISLRMASKFSQLAVLDVAMNCMEGSIKEAHLLKFSSLRVLDLSSNSLALEVSSSWIPPFQLETIGLRSCLLGPKFHQWSQSQKSFSAIDISNAGIVDVVPDWFWNLSSRDGMNSVLAKYWWGQIRNELINWGKLFTPKNRGGVGFRDIHAFILAMLAKQAWRLIHGTHSLFYRVYKARYFPTCSFMEAELARSNPSFVWRSLLRARELIQVGSIWKIGDGCSVGIQTHKWLPHPPAFQDGVDLTLRVADFINPQTKQWDRGKVSAWFQRPTRDEVLRVRLGSLGGRDVLVWNDNKAQTFSVRTAYQVALRMGQTAKRGTL</sequence>
<comment type="similarity">
    <text evidence="2">Belongs to the RLP family.</text>
</comment>
<keyword evidence="7" id="KW-0677">Repeat</keyword>
<evidence type="ECO:0000256" key="9">
    <source>
        <dbReference type="ARBA" id="ARBA00023136"/>
    </source>
</evidence>
<evidence type="ECO:0000256" key="4">
    <source>
        <dbReference type="ARBA" id="ARBA00022614"/>
    </source>
</evidence>
<keyword evidence="10" id="KW-0675">Receptor</keyword>
<evidence type="ECO:0000256" key="11">
    <source>
        <dbReference type="ARBA" id="ARBA00023180"/>
    </source>
</evidence>
<evidence type="ECO:0000256" key="2">
    <source>
        <dbReference type="ARBA" id="ARBA00009592"/>
    </source>
</evidence>
<comment type="caution">
    <text evidence="14">The sequence shown here is derived from an EMBL/GenBank/DDBJ whole genome shotgun (WGS) entry which is preliminary data.</text>
</comment>
<dbReference type="PANTHER" id="PTHR48063:SF103">
    <property type="entry name" value="LEUCINE-RICH RECEPTOR-LIKE KINASE FAMILY PROTEIN"/>
    <property type="match status" value="1"/>
</dbReference>
<keyword evidence="5" id="KW-0812">Transmembrane</keyword>
<dbReference type="AlphaFoldDB" id="A0A8J4R7T1"/>
<dbReference type="Pfam" id="PF08263">
    <property type="entry name" value="LRRNT_2"/>
    <property type="match status" value="1"/>
</dbReference>
<reference evidence="14" key="1">
    <citation type="submission" date="2020-03" db="EMBL/GenBank/DDBJ databases">
        <title>Castanea mollissima Vanexum genome sequencing.</title>
        <authorList>
            <person name="Staton M."/>
        </authorList>
    </citation>
    <scope>NUCLEOTIDE SEQUENCE</scope>
    <source>
        <tissue evidence="14">Leaf</tissue>
    </source>
</reference>
<evidence type="ECO:0000256" key="12">
    <source>
        <dbReference type="SAM" id="SignalP"/>
    </source>
</evidence>
<protein>
    <recommendedName>
        <fullName evidence="13">Leucine-rich repeat-containing N-terminal plant-type domain-containing protein</fullName>
    </recommendedName>
</protein>
<organism evidence="14 15">
    <name type="scientific">Castanea mollissima</name>
    <name type="common">Chinese chestnut</name>
    <dbReference type="NCBI Taxonomy" id="60419"/>
    <lineage>
        <taxon>Eukaryota</taxon>
        <taxon>Viridiplantae</taxon>
        <taxon>Streptophyta</taxon>
        <taxon>Embryophyta</taxon>
        <taxon>Tracheophyta</taxon>
        <taxon>Spermatophyta</taxon>
        <taxon>Magnoliopsida</taxon>
        <taxon>eudicotyledons</taxon>
        <taxon>Gunneridae</taxon>
        <taxon>Pentapetalae</taxon>
        <taxon>rosids</taxon>
        <taxon>fabids</taxon>
        <taxon>Fagales</taxon>
        <taxon>Fagaceae</taxon>
        <taxon>Castanea</taxon>
    </lineage>
</organism>
<evidence type="ECO:0000256" key="6">
    <source>
        <dbReference type="ARBA" id="ARBA00022729"/>
    </source>
</evidence>
<dbReference type="SMART" id="SM00369">
    <property type="entry name" value="LRR_TYP"/>
    <property type="match status" value="5"/>
</dbReference>
<evidence type="ECO:0000259" key="13">
    <source>
        <dbReference type="Pfam" id="PF08263"/>
    </source>
</evidence>
<evidence type="ECO:0000256" key="3">
    <source>
        <dbReference type="ARBA" id="ARBA00022475"/>
    </source>
</evidence>
<evidence type="ECO:0000313" key="14">
    <source>
        <dbReference type="EMBL" id="KAF3961764.1"/>
    </source>
</evidence>
<keyword evidence="3" id="KW-1003">Cell membrane</keyword>
<name>A0A8J4R7T1_9ROSI</name>
<gene>
    <name evidence="14" type="ORF">CMV_013647</name>
</gene>
<dbReference type="SUPFAM" id="SSF52058">
    <property type="entry name" value="L domain-like"/>
    <property type="match status" value="1"/>
</dbReference>
<evidence type="ECO:0000313" key="15">
    <source>
        <dbReference type="Proteomes" id="UP000737018"/>
    </source>
</evidence>
<keyword evidence="6 12" id="KW-0732">Signal</keyword>
<accession>A0A8J4R7T1</accession>
<dbReference type="EMBL" id="JRKL02001836">
    <property type="protein sequence ID" value="KAF3961764.1"/>
    <property type="molecule type" value="Genomic_DNA"/>
</dbReference>
<feature type="signal peptide" evidence="12">
    <location>
        <begin position="1"/>
        <end position="29"/>
    </location>
</feature>
<dbReference type="Pfam" id="PF00560">
    <property type="entry name" value="LRR_1"/>
    <property type="match status" value="3"/>
</dbReference>
<comment type="subcellular location">
    <subcellularLocation>
        <location evidence="1">Cell membrane</location>
        <topology evidence="1">Single-pass type I membrane protein</topology>
    </subcellularLocation>
</comment>
<keyword evidence="4" id="KW-0433">Leucine-rich repeat</keyword>
<evidence type="ECO:0000256" key="7">
    <source>
        <dbReference type="ARBA" id="ARBA00022737"/>
    </source>
</evidence>
<dbReference type="Pfam" id="PF13516">
    <property type="entry name" value="LRR_6"/>
    <property type="match status" value="1"/>
</dbReference>
<dbReference type="OrthoDB" id="8731593at2759"/>
<dbReference type="Gene3D" id="3.80.10.10">
    <property type="entry name" value="Ribonuclease Inhibitor"/>
    <property type="match status" value="3"/>
</dbReference>
<evidence type="ECO:0000256" key="8">
    <source>
        <dbReference type="ARBA" id="ARBA00022989"/>
    </source>
</evidence>
<dbReference type="InterPro" id="IPR032675">
    <property type="entry name" value="LRR_dom_sf"/>
</dbReference>
<dbReference type="InterPro" id="IPR001611">
    <property type="entry name" value="Leu-rich_rpt"/>
</dbReference>
<dbReference type="Proteomes" id="UP000737018">
    <property type="component" value="Unassembled WGS sequence"/>
</dbReference>
<evidence type="ECO:0000256" key="1">
    <source>
        <dbReference type="ARBA" id="ARBA00004251"/>
    </source>
</evidence>
<evidence type="ECO:0000256" key="10">
    <source>
        <dbReference type="ARBA" id="ARBA00023170"/>
    </source>
</evidence>
<feature type="chain" id="PRO_5035284529" description="Leucine-rich repeat-containing N-terminal plant-type domain-containing protein" evidence="12">
    <location>
        <begin position="30"/>
        <end position="604"/>
    </location>
</feature>
<proteinExistence type="inferred from homology"/>
<keyword evidence="11" id="KW-0325">Glycoprotein</keyword>
<dbReference type="PANTHER" id="PTHR48063">
    <property type="entry name" value="LRR RECEPTOR-LIKE KINASE"/>
    <property type="match status" value="1"/>
</dbReference>